<dbReference type="AlphaFoldDB" id="A0A1G2BX63"/>
<dbReference type="Gene3D" id="3.40.50.12780">
    <property type="entry name" value="N-terminal domain of ligase-like"/>
    <property type="match status" value="1"/>
</dbReference>
<dbReference type="InterPro" id="IPR020845">
    <property type="entry name" value="AMP-binding_CS"/>
</dbReference>
<evidence type="ECO:0000313" key="5">
    <source>
        <dbReference type="Proteomes" id="UP000177626"/>
    </source>
</evidence>
<evidence type="ECO:0000313" key="4">
    <source>
        <dbReference type="EMBL" id="OGY93735.1"/>
    </source>
</evidence>
<reference evidence="4 5" key="1">
    <citation type="journal article" date="2016" name="Nat. Commun.">
        <title>Thousands of microbial genomes shed light on interconnected biogeochemical processes in an aquifer system.</title>
        <authorList>
            <person name="Anantharaman K."/>
            <person name="Brown C.T."/>
            <person name="Hug L.A."/>
            <person name="Sharon I."/>
            <person name="Castelle C.J."/>
            <person name="Probst A.J."/>
            <person name="Thomas B.C."/>
            <person name="Singh A."/>
            <person name="Wilkins M.J."/>
            <person name="Karaoz U."/>
            <person name="Brodie E.L."/>
            <person name="Williams K.H."/>
            <person name="Hubbard S.S."/>
            <person name="Banfield J.F."/>
        </authorList>
    </citation>
    <scope>NUCLEOTIDE SEQUENCE [LARGE SCALE GENOMIC DNA]</scope>
</reference>
<accession>A0A1G2BX63</accession>
<dbReference type="InterPro" id="IPR042099">
    <property type="entry name" value="ANL_N_sf"/>
</dbReference>
<evidence type="ECO:0000256" key="1">
    <source>
        <dbReference type="ARBA" id="ARBA00022741"/>
    </source>
</evidence>
<evidence type="ECO:0000256" key="2">
    <source>
        <dbReference type="ARBA" id="ARBA00022840"/>
    </source>
</evidence>
<dbReference type="GO" id="GO:0005524">
    <property type="term" value="F:ATP binding"/>
    <property type="evidence" value="ECO:0007669"/>
    <property type="project" value="UniProtKB-KW"/>
</dbReference>
<dbReference type="InterPro" id="IPR000873">
    <property type="entry name" value="AMP-dep_synth/lig_dom"/>
</dbReference>
<gene>
    <name evidence="4" type="ORF">A2406_04180</name>
</gene>
<keyword evidence="1" id="KW-0547">Nucleotide-binding</keyword>
<dbReference type="Proteomes" id="UP000177626">
    <property type="component" value="Unassembled WGS sequence"/>
</dbReference>
<organism evidence="4 5">
    <name type="scientific">Candidatus Komeilibacteria bacterium RIFOXYC1_FULL_37_11</name>
    <dbReference type="NCBI Taxonomy" id="1798555"/>
    <lineage>
        <taxon>Bacteria</taxon>
        <taxon>Candidatus Komeiliibacteriota</taxon>
    </lineage>
</organism>
<sequence>MTIVEKYKSIVKEFGSNIVLAYLSDDQYKTITYNDLDIYREHLADIWHNFGFKKGEKIAVMLSNSPEWIMSDLAAATLGLVVVPLHTTYNGEYVKKMIKHSGAKYLVIYREFLEKHKVAIDSLNLDKILVVGSQGDLPGKNINSWPDLDQPRQLSPLTIPISGEDVHTIIYTSGTTGDPKGVMLTHKNFILDVESAKRNLPIYPSDRFFSFLPLSHIFERTAGYYTPIFTGASVYFAQSKDTIIDDIKKANPTILNSVPRIFEKVHDKVFDKIQKGGYLKRKLFFKAIQMSVLKRKHGLNFFSNIVWKILDSLVLKKIRGVLGGKLRVAISGGASLDLKIIKFFENLGIKIIEGYGMTEASPIIALNRMENSRPGTVGQAIDCNEVMISHKEILIRGKNIMAGYYQAEDLTSEVIDKDGWLHTGDLGFIDKDGFISIIGRSKEVIVLSTGKNIFPESIENVLNESRYIVQSMVYGDKQKHISAFIVPDFEQLKQWCAEQSIKFDLKDERILKFYEDKINERLMGSAKVEQVNHFKLIPEEFTQENGLLTPTLKIRRRKIVEKYN</sequence>
<evidence type="ECO:0000259" key="3">
    <source>
        <dbReference type="Pfam" id="PF00501"/>
    </source>
</evidence>
<dbReference type="PANTHER" id="PTHR43272:SF33">
    <property type="entry name" value="AMP-BINDING DOMAIN-CONTAINING PROTEIN-RELATED"/>
    <property type="match status" value="1"/>
</dbReference>
<name>A0A1G2BX63_9BACT</name>
<dbReference type="PROSITE" id="PS00455">
    <property type="entry name" value="AMP_BINDING"/>
    <property type="match status" value="1"/>
</dbReference>
<dbReference type="GO" id="GO:0004467">
    <property type="term" value="F:long-chain fatty acid-CoA ligase activity"/>
    <property type="evidence" value="ECO:0007669"/>
    <property type="project" value="TreeGrafter"/>
</dbReference>
<dbReference type="PANTHER" id="PTHR43272">
    <property type="entry name" value="LONG-CHAIN-FATTY-ACID--COA LIGASE"/>
    <property type="match status" value="1"/>
</dbReference>
<keyword evidence="2" id="KW-0067">ATP-binding</keyword>
<dbReference type="EMBL" id="MHKQ01000018">
    <property type="protein sequence ID" value="OGY93735.1"/>
    <property type="molecule type" value="Genomic_DNA"/>
</dbReference>
<dbReference type="SUPFAM" id="SSF56801">
    <property type="entry name" value="Acetyl-CoA synthetase-like"/>
    <property type="match status" value="1"/>
</dbReference>
<dbReference type="CDD" id="cd05907">
    <property type="entry name" value="VL_LC_FACS_like"/>
    <property type="match status" value="1"/>
</dbReference>
<dbReference type="GO" id="GO:0016020">
    <property type="term" value="C:membrane"/>
    <property type="evidence" value="ECO:0007669"/>
    <property type="project" value="TreeGrafter"/>
</dbReference>
<dbReference type="Pfam" id="PF23562">
    <property type="entry name" value="AMP-binding_C_3"/>
    <property type="match status" value="1"/>
</dbReference>
<proteinExistence type="predicted"/>
<protein>
    <recommendedName>
        <fullName evidence="3">AMP-dependent synthetase/ligase domain-containing protein</fullName>
    </recommendedName>
</protein>
<comment type="caution">
    <text evidence="4">The sequence shown here is derived from an EMBL/GenBank/DDBJ whole genome shotgun (WGS) entry which is preliminary data.</text>
</comment>
<dbReference type="Pfam" id="PF00501">
    <property type="entry name" value="AMP-binding"/>
    <property type="match status" value="1"/>
</dbReference>
<feature type="domain" description="AMP-dependent synthetase/ligase" evidence="3">
    <location>
        <begin position="19"/>
        <end position="405"/>
    </location>
</feature>